<feature type="transmembrane region" description="Helical" evidence="1">
    <location>
        <begin position="7"/>
        <end position="30"/>
    </location>
</feature>
<proteinExistence type="predicted"/>
<organism evidence="2 3">
    <name type="scientific">Pseudogracilibacillus auburnensis</name>
    <dbReference type="NCBI Taxonomy" id="1494959"/>
    <lineage>
        <taxon>Bacteria</taxon>
        <taxon>Bacillati</taxon>
        <taxon>Bacillota</taxon>
        <taxon>Bacilli</taxon>
        <taxon>Bacillales</taxon>
        <taxon>Bacillaceae</taxon>
        <taxon>Pseudogracilibacillus</taxon>
    </lineage>
</organism>
<name>A0A2V3VEY9_9BACI</name>
<sequence>MIYTFIFYASLLVSTIGVVLSLLVFSWQFMLISFLLSLPYVLYLSATPRFSWLFIYPIILLVTSVLLFFYNKKNKQKKQARGEVNNDWW</sequence>
<reference evidence="2 3" key="1">
    <citation type="submission" date="2018-05" db="EMBL/GenBank/DDBJ databases">
        <title>Genomic Encyclopedia of Type Strains, Phase IV (KMG-IV): sequencing the most valuable type-strain genomes for metagenomic binning, comparative biology and taxonomic classification.</title>
        <authorList>
            <person name="Goeker M."/>
        </authorList>
    </citation>
    <scope>NUCLEOTIDE SEQUENCE [LARGE SCALE GENOMIC DNA]</scope>
    <source>
        <strain evidence="2 3">DSM 28556</strain>
    </source>
</reference>
<dbReference type="Proteomes" id="UP000247978">
    <property type="component" value="Unassembled WGS sequence"/>
</dbReference>
<dbReference type="RefSeq" id="WP_110397607.1">
    <property type="nucleotide sequence ID" value="NZ_JBHUHB010000001.1"/>
</dbReference>
<protein>
    <submittedName>
        <fullName evidence="2">Uncharacterized protein</fullName>
    </submittedName>
</protein>
<comment type="caution">
    <text evidence="2">The sequence shown here is derived from an EMBL/GenBank/DDBJ whole genome shotgun (WGS) entry which is preliminary data.</text>
</comment>
<dbReference type="AlphaFoldDB" id="A0A2V3VEY9"/>
<keyword evidence="1" id="KW-0472">Membrane</keyword>
<evidence type="ECO:0000313" key="3">
    <source>
        <dbReference type="Proteomes" id="UP000247978"/>
    </source>
</evidence>
<feature type="transmembrane region" description="Helical" evidence="1">
    <location>
        <begin position="50"/>
        <end position="70"/>
    </location>
</feature>
<accession>A0A2V3VEY9</accession>
<gene>
    <name evidence="2" type="ORF">DFR56_1282</name>
</gene>
<evidence type="ECO:0000313" key="2">
    <source>
        <dbReference type="EMBL" id="PXW80386.1"/>
    </source>
</evidence>
<keyword evidence="1" id="KW-1133">Transmembrane helix</keyword>
<evidence type="ECO:0000256" key="1">
    <source>
        <dbReference type="SAM" id="Phobius"/>
    </source>
</evidence>
<keyword evidence="1" id="KW-0812">Transmembrane</keyword>
<keyword evidence="3" id="KW-1185">Reference proteome</keyword>
<dbReference type="EMBL" id="QJJQ01000028">
    <property type="protein sequence ID" value="PXW80386.1"/>
    <property type="molecule type" value="Genomic_DNA"/>
</dbReference>